<feature type="region of interest" description="Disordered" evidence="1">
    <location>
        <begin position="14"/>
        <end position="36"/>
    </location>
</feature>
<reference evidence="2" key="2">
    <citation type="journal article" date="2015" name="Data Brief">
        <title>Shoot transcriptome of the giant reed, Arundo donax.</title>
        <authorList>
            <person name="Barrero R.A."/>
            <person name="Guerrero F.D."/>
            <person name="Moolhuijzen P."/>
            <person name="Goolsby J.A."/>
            <person name="Tidwell J."/>
            <person name="Bellgard S.E."/>
            <person name="Bellgard M.I."/>
        </authorList>
    </citation>
    <scope>NUCLEOTIDE SEQUENCE</scope>
    <source>
        <tissue evidence="2">Shoot tissue taken approximately 20 cm above the soil surface</tissue>
    </source>
</reference>
<proteinExistence type="predicted"/>
<evidence type="ECO:0000313" key="2">
    <source>
        <dbReference type="EMBL" id="JAE03494.1"/>
    </source>
</evidence>
<feature type="region of interest" description="Disordered" evidence="1">
    <location>
        <begin position="49"/>
        <end position="123"/>
    </location>
</feature>
<reference evidence="2" key="1">
    <citation type="submission" date="2014-09" db="EMBL/GenBank/DDBJ databases">
        <authorList>
            <person name="Magalhaes I.L.F."/>
            <person name="Oliveira U."/>
            <person name="Santos F.R."/>
            <person name="Vidigal T.H.D.A."/>
            <person name="Brescovit A.D."/>
            <person name="Santos A.J."/>
        </authorList>
    </citation>
    <scope>NUCLEOTIDE SEQUENCE</scope>
    <source>
        <tissue evidence="2">Shoot tissue taken approximately 20 cm above the soil surface</tissue>
    </source>
</reference>
<dbReference type="AlphaFoldDB" id="A0A0A9EWZ4"/>
<dbReference type="EMBL" id="GBRH01194402">
    <property type="protein sequence ID" value="JAE03494.1"/>
    <property type="molecule type" value="Transcribed_RNA"/>
</dbReference>
<feature type="compositionally biased region" description="Basic and acidic residues" evidence="1">
    <location>
        <begin position="111"/>
        <end position="123"/>
    </location>
</feature>
<name>A0A0A9EWZ4_ARUDO</name>
<evidence type="ECO:0000256" key="1">
    <source>
        <dbReference type="SAM" id="MobiDB-lite"/>
    </source>
</evidence>
<sequence>MKCMGNGKCFCGEVNSSEGSQRHLSDNEESISSLKQEVADGVSQLLVQKREVDSSSEPADTCDEEFQLSLSDSAEGGSSSAPADSDDGCNRSQSSNEEAKSSSEDTESGDEEHPAEPSLEDKSFMIALGWREDEVVQPLGLEEIADSVKGCEELAKKLWSMKSNADVQILLLSIFGGAK</sequence>
<feature type="compositionally biased region" description="Low complexity" evidence="1">
    <location>
        <begin position="69"/>
        <end position="83"/>
    </location>
</feature>
<protein>
    <submittedName>
        <fullName evidence="2">Uncharacterized protein</fullName>
    </submittedName>
</protein>
<organism evidence="2">
    <name type="scientific">Arundo donax</name>
    <name type="common">Giant reed</name>
    <name type="synonym">Donax arundinaceus</name>
    <dbReference type="NCBI Taxonomy" id="35708"/>
    <lineage>
        <taxon>Eukaryota</taxon>
        <taxon>Viridiplantae</taxon>
        <taxon>Streptophyta</taxon>
        <taxon>Embryophyta</taxon>
        <taxon>Tracheophyta</taxon>
        <taxon>Spermatophyta</taxon>
        <taxon>Magnoliopsida</taxon>
        <taxon>Liliopsida</taxon>
        <taxon>Poales</taxon>
        <taxon>Poaceae</taxon>
        <taxon>PACMAD clade</taxon>
        <taxon>Arundinoideae</taxon>
        <taxon>Arundineae</taxon>
        <taxon>Arundo</taxon>
    </lineage>
</organism>
<accession>A0A0A9EWZ4</accession>